<dbReference type="STRING" id="1073090.A0A1L9SJP1"/>
<protein>
    <recommendedName>
        <fullName evidence="1">Hemerythrin-like domain-containing protein</fullName>
    </recommendedName>
</protein>
<organism evidence="2 3">
    <name type="scientific">Penicilliopsis zonata CBS 506.65</name>
    <dbReference type="NCBI Taxonomy" id="1073090"/>
    <lineage>
        <taxon>Eukaryota</taxon>
        <taxon>Fungi</taxon>
        <taxon>Dikarya</taxon>
        <taxon>Ascomycota</taxon>
        <taxon>Pezizomycotina</taxon>
        <taxon>Eurotiomycetes</taxon>
        <taxon>Eurotiomycetidae</taxon>
        <taxon>Eurotiales</taxon>
        <taxon>Aspergillaceae</taxon>
        <taxon>Penicilliopsis</taxon>
    </lineage>
</organism>
<dbReference type="EMBL" id="KV878341">
    <property type="protein sequence ID" value="OJJ47313.1"/>
    <property type="molecule type" value="Genomic_DNA"/>
</dbReference>
<evidence type="ECO:0000313" key="2">
    <source>
        <dbReference type="EMBL" id="OJJ47313.1"/>
    </source>
</evidence>
<dbReference type="Pfam" id="PF01814">
    <property type="entry name" value="Hemerythrin"/>
    <property type="match status" value="1"/>
</dbReference>
<dbReference type="Proteomes" id="UP000184188">
    <property type="component" value="Unassembled WGS sequence"/>
</dbReference>
<dbReference type="GeneID" id="34612244"/>
<dbReference type="RefSeq" id="XP_022581823.1">
    <property type="nucleotide sequence ID" value="XM_022725779.1"/>
</dbReference>
<accession>A0A1L9SJP1</accession>
<dbReference type="OrthoDB" id="9983919at2759"/>
<dbReference type="AlphaFoldDB" id="A0A1L9SJP1"/>
<keyword evidence="3" id="KW-1185">Reference proteome</keyword>
<proteinExistence type="predicted"/>
<evidence type="ECO:0000259" key="1">
    <source>
        <dbReference type="Pfam" id="PF01814"/>
    </source>
</evidence>
<dbReference type="VEuPathDB" id="FungiDB:ASPZODRAFT_151818"/>
<sequence>MSLSKSIRATHDSLASLFDQMVDSLDADDQTRLQNQFVWELARHLVAEELVLYPAMAKYVDRGVLDLDRDRREHESIKYYLRLFQGIPPQDPRFTSTITRLMGELRAHLRREQDTELVLLENAITSEENLRLAKSLSRTKLFVPTRAHPQAPDQPPFETAASLLLAPMDMLNDLLRRWP</sequence>
<dbReference type="InterPro" id="IPR012312">
    <property type="entry name" value="Hemerythrin-like"/>
</dbReference>
<reference evidence="3" key="1">
    <citation type="journal article" date="2017" name="Genome Biol.">
        <title>Comparative genomics reveals high biological diversity and specific adaptations in the industrially and medically important fungal genus Aspergillus.</title>
        <authorList>
            <person name="de Vries R.P."/>
            <person name="Riley R."/>
            <person name="Wiebenga A."/>
            <person name="Aguilar-Osorio G."/>
            <person name="Amillis S."/>
            <person name="Uchima C.A."/>
            <person name="Anderluh G."/>
            <person name="Asadollahi M."/>
            <person name="Askin M."/>
            <person name="Barry K."/>
            <person name="Battaglia E."/>
            <person name="Bayram O."/>
            <person name="Benocci T."/>
            <person name="Braus-Stromeyer S.A."/>
            <person name="Caldana C."/>
            <person name="Canovas D."/>
            <person name="Cerqueira G.C."/>
            <person name="Chen F."/>
            <person name="Chen W."/>
            <person name="Choi C."/>
            <person name="Clum A."/>
            <person name="Dos Santos R.A."/>
            <person name="Damasio A.R."/>
            <person name="Diallinas G."/>
            <person name="Emri T."/>
            <person name="Fekete E."/>
            <person name="Flipphi M."/>
            <person name="Freyberg S."/>
            <person name="Gallo A."/>
            <person name="Gournas C."/>
            <person name="Habgood R."/>
            <person name="Hainaut M."/>
            <person name="Harispe M.L."/>
            <person name="Henrissat B."/>
            <person name="Hilden K.S."/>
            <person name="Hope R."/>
            <person name="Hossain A."/>
            <person name="Karabika E."/>
            <person name="Karaffa L."/>
            <person name="Karanyi Z."/>
            <person name="Krasevec N."/>
            <person name="Kuo A."/>
            <person name="Kusch H."/>
            <person name="LaButti K."/>
            <person name="Lagendijk E.L."/>
            <person name="Lapidus A."/>
            <person name="Levasseur A."/>
            <person name="Lindquist E."/>
            <person name="Lipzen A."/>
            <person name="Logrieco A.F."/>
            <person name="MacCabe A."/>
            <person name="Maekelae M.R."/>
            <person name="Malavazi I."/>
            <person name="Melin P."/>
            <person name="Meyer V."/>
            <person name="Mielnichuk N."/>
            <person name="Miskei M."/>
            <person name="Molnar A.P."/>
            <person name="Mule G."/>
            <person name="Ngan C.Y."/>
            <person name="Orejas M."/>
            <person name="Orosz E."/>
            <person name="Ouedraogo J.P."/>
            <person name="Overkamp K.M."/>
            <person name="Park H.-S."/>
            <person name="Perrone G."/>
            <person name="Piumi F."/>
            <person name="Punt P.J."/>
            <person name="Ram A.F."/>
            <person name="Ramon A."/>
            <person name="Rauscher S."/>
            <person name="Record E."/>
            <person name="Riano-Pachon D.M."/>
            <person name="Robert V."/>
            <person name="Roehrig J."/>
            <person name="Ruller R."/>
            <person name="Salamov A."/>
            <person name="Salih N.S."/>
            <person name="Samson R.A."/>
            <person name="Sandor E."/>
            <person name="Sanguinetti M."/>
            <person name="Schuetze T."/>
            <person name="Sepcic K."/>
            <person name="Shelest E."/>
            <person name="Sherlock G."/>
            <person name="Sophianopoulou V."/>
            <person name="Squina F.M."/>
            <person name="Sun H."/>
            <person name="Susca A."/>
            <person name="Todd R.B."/>
            <person name="Tsang A."/>
            <person name="Unkles S.E."/>
            <person name="van de Wiele N."/>
            <person name="van Rossen-Uffink D."/>
            <person name="Oliveira J.V."/>
            <person name="Vesth T.C."/>
            <person name="Visser J."/>
            <person name="Yu J.-H."/>
            <person name="Zhou M."/>
            <person name="Andersen M.R."/>
            <person name="Archer D.B."/>
            <person name="Baker S.E."/>
            <person name="Benoit I."/>
            <person name="Brakhage A.A."/>
            <person name="Braus G.H."/>
            <person name="Fischer R."/>
            <person name="Frisvad J.C."/>
            <person name="Goldman G.H."/>
            <person name="Houbraken J."/>
            <person name="Oakley B."/>
            <person name="Pocsi I."/>
            <person name="Scazzocchio C."/>
            <person name="Seiboth B."/>
            <person name="vanKuyk P.A."/>
            <person name="Wortman J."/>
            <person name="Dyer P.S."/>
            <person name="Grigoriev I.V."/>
        </authorList>
    </citation>
    <scope>NUCLEOTIDE SEQUENCE [LARGE SCALE GENOMIC DNA]</scope>
    <source>
        <strain evidence="3">CBS 506.65</strain>
    </source>
</reference>
<dbReference type="PANTHER" id="PTHR35585">
    <property type="entry name" value="HHE DOMAIN PROTEIN (AFU_ORTHOLOGUE AFUA_4G00730)"/>
    <property type="match status" value="1"/>
</dbReference>
<dbReference type="PANTHER" id="PTHR35585:SF1">
    <property type="entry name" value="HHE DOMAIN PROTEIN (AFU_ORTHOLOGUE AFUA_4G00730)"/>
    <property type="match status" value="1"/>
</dbReference>
<gene>
    <name evidence="2" type="ORF">ASPZODRAFT_151818</name>
</gene>
<evidence type="ECO:0000313" key="3">
    <source>
        <dbReference type="Proteomes" id="UP000184188"/>
    </source>
</evidence>
<feature type="domain" description="Hemerythrin-like" evidence="1">
    <location>
        <begin position="5"/>
        <end position="114"/>
    </location>
</feature>
<dbReference type="Gene3D" id="1.20.120.520">
    <property type="entry name" value="nmb1532 protein domain like"/>
    <property type="match status" value="1"/>
</dbReference>
<name>A0A1L9SJP1_9EURO</name>